<evidence type="ECO:0000313" key="2">
    <source>
        <dbReference type="EMBL" id="KZV89374.1"/>
    </source>
</evidence>
<sequence length="339" mass="36807">MQAYTYSMDLASPANSRSAPVIGHPTTSPSVNTYISEFDLAQEVAAVDAELQALLQHVRLDKALQRRALGQNTVADAHPLSSSRIEPADTVFFRNPFTPRHEPVAPPCTSYVAPHQPSPIPVQIDTTPESQWDTADGLIQPELIELVRVGALDLAVVVPEASSALSSAGWRQLGALCMDLAIAEQNDSSRARILAQASRAYAFASGATVNFDTWPLTQPASSQNTASSSPPRTDLNEDVPAPHLVSCWSPESYLFDDGHFENPRPAPKPAAITRMPTLAVTPVGHNRPFFDSNLTQPRPERHDEVGSQIVEWLERSLSESRGPSPIRHVYGEDLGTRLG</sequence>
<dbReference type="EMBL" id="KV426074">
    <property type="protein sequence ID" value="KZV89374.1"/>
    <property type="molecule type" value="Genomic_DNA"/>
</dbReference>
<feature type="compositionally biased region" description="Polar residues" evidence="1">
    <location>
        <begin position="216"/>
        <end position="231"/>
    </location>
</feature>
<protein>
    <submittedName>
        <fullName evidence="2">Uncharacterized protein</fullName>
    </submittedName>
</protein>
<proteinExistence type="predicted"/>
<feature type="compositionally biased region" description="Basic and acidic residues" evidence="1">
    <location>
        <begin position="329"/>
        <end position="339"/>
    </location>
</feature>
<dbReference type="AlphaFoldDB" id="A0A165FQN5"/>
<feature type="region of interest" description="Disordered" evidence="1">
    <location>
        <begin position="320"/>
        <end position="339"/>
    </location>
</feature>
<reference evidence="2 3" key="1">
    <citation type="journal article" date="2016" name="Mol. Biol. Evol.">
        <title>Comparative Genomics of Early-Diverging Mushroom-Forming Fungi Provides Insights into the Origins of Lignocellulose Decay Capabilities.</title>
        <authorList>
            <person name="Nagy L.G."/>
            <person name="Riley R."/>
            <person name="Tritt A."/>
            <person name="Adam C."/>
            <person name="Daum C."/>
            <person name="Floudas D."/>
            <person name="Sun H."/>
            <person name="Yadav J.S."/>
            <person name="Pangilinan J."/>
            <person name="Larsson K.H."/>
            <person name="Matsuura K."/>
            <person name="Barry K."/>
            <person name="Labutti K."/>
            <person name="Kuo R."/>
            <person name="Ohm R.A."/>
            <person name="Bhattacharya S.S."/>
            <person name="Shirouzu T."/>
            <person name="Yoshinaga Y."/>
            <person name="Martin F.M."/>
            <person name="Grigoriev I.V."/>
            <person name="Hibbett D.S."/>
        </authorList>
    </citation>
    <scope>NUCLEOTIDE SEQUENCE [LARGE SCALE GENOMIC DNA]</scope>
    <source>
        <strain evidence="2 3">HHB12029</strain>
    </source>
</reference>
<organism evidence="2 3">
    <name type="scientific">Exidia glandulosa HHB12029</name>
    <dbReference type="NCBI Taxonomy" id="1314781"/>
    <lineage>
        <taxon>Eukaryota</taxon>
        <taxon>Fungi</taxon>
        <taxon>Dikarya</taxon>
        <taxon>Basidiomycota</taxon>
        <taxon>Agaricomycotina</taxon>
        <taxon>Agaricomycetes</taxon>
        <taxon>Auriculariales</taxon>
        <taxon>Exidiaceae</taxon>
        <taxon>Exidia</taxon>
    </lineage>
</organism>
<accession>A0A165FQN5</accession>
<name>A0A165FQN5_EXIGL</name>
<evidence type="ECO:0000313" key="3">
    <source>
        <dbReference type="Proteomes" id="UP000077266"/>
    </source>
</evidence>
<dbReference type="Proteomes" id="UP000077266">
    <property type="component" value="Unassembled WGS sequence"/>
</dbReference>
<gene>
    <name evidence="2" type="ORF">EXIGLDRAFT_751200</name>
</gene>
<feature type="region of interest" description="Disordered" evidence="1">
    <location>
        <begin position="216"/>
        <end position="237"/>
    </location>
</feature>
<keyword evidence="3" id="KW-1185">Reference proteome</keyword>
<evidence type="ECO:0000256" key="1">
    <source>
        <dbReference type="SAM" id="MobiDB-lite"/>
    </source>
</evidence>
<dbReference type="InParanoid" id="A0A165FQN5"/>